<dbReference type="SUPFAM" id="SSF47413">
    <property type="entry name" value="lambda repressor-like DNA-binding domains"/>
    <property type="match status" value="1"/>
</dbReference>
<organism evidence="3 4">
    <name type="scientific">Thiobaca trueperi</name>
    <dbReference type="NCBI Taxonomy" id="127458"/>
    <lineage>
        <taxon>Bacteria</taxon>
        <taxon>Pseudomonadati</taxon>
        <taxon>Pseudomonadota</taxon>
        <taxon>Gammaproteobacteria</taxon>
        <taxon>Chromatiales</taxon>
        <taxon>Chromatiaceae</taxon>
        <taxon>Thiobaca</taxon>
    </lineage>
</organism>
<protein>
    <submittedName>
        <fullName evidence="3">DNA-binding XRE family transcriptional regulator</fullName>
    </submittedName>
</protein>
<dbReference type="OrthoDB" id="5769232at2"/>
<dbReference type="EMBL" id="SMAO01000004">
    <property type="protein sequence ID" value="TCT21217.1"/>
    <property type="molecule type" value="Genomic_DNA"/>
</dbReference>
<evidence type="ECO:0000313" key="4">
    <source>
        <dbReference type="Proteomes" id="UP000295717"/>
    </source>
</evidence>
<dbReference type="SMART" id="SM00530">
    <property type="entry name" value="HTH_XRE"/>
    <property type="match status" value="1"/>
</dbReference>
<keyword evidence="4" id="KW-1185">Reference proteome</keyword>
<dbReference type="AlphaFoldDB" id="A0A4R3MZD6"/>
<dbReference type="PANTHER" id="PTHR46797">
    <property type="entry name" value="HTH-TYPE TRANSCRIPTIONAL REGULATOR"/>
    <property type="match status" value="1"/>
</dbReference>
<evidence type="ECO:0000259" key="2">
    <source>
        <dbReference type="PROSITE" id="PS50943"/>
    </source>
</evidence>
<gene>
    <name evidence="3" type="ORF">EDC35_10470</name>
</gene>
<dbReference type="Proteomes" id="UP000295717">
    <property type="component" value="Unassembled WGS sequence"/>
</dbReference>
<keyword evidence="1 3" id="KW-0238">DNA-binding</keyword>
<dbReference type="Gene3D" id="1.10.260.40">
    <property type="entry name" value="lambda repressor-like DNA-binding domains"/>
    <property type="match status" value="1"/>
</dbReference>
<sequence length="65" mass="7150">MNIGNKIKTVRLENGLTQSKLANELPVTQGYLSQIENGIRTPSIQTLDAIAKRLNVKVADLMKEA</sequence>
<proteinExistence type="predicted"/>
<comment type="caution">
    <text evidence="3">The sequence shown here is derived from an EMBL/GenBank/DDBJ whole genome shotgun (WGS) entry which is preliminary data.</text>
</comment>
<dbReference type="GO" id="GO:0003700">
    <property type="term" value="F:DNA-binding transcription factor activity"/>
    <property type="evidence" value="ECO:0007669"/>
    <property type="project" value="TreeGrafter"/>
</dbReference>
<dbReference type="GO" id="GO:0005829">
    <property type="term" value="C:cytosol"/>
    <property type="evidence" value="ECO:0007669"/>
    <property type="project" value="TreeGrafter"/>
</dbReference>
<dbReference type="CDD" id="cd00093">
    <property type="entry name" value="HTH_XRE"/>
    <property type="match status" value="1"/>
</dbReference>
<dbReference type="PROSITE" id="PS50943">
    <property type="entry name" value="HTH_CROC1"/>
    <property type="match status" value="1"/>
</dbReference>
<reference evidence="3 4" key="1">
    <citation type="submission" date="2019-03" db="EMBL/GenBank/DDBJ databases">
        <title>Genomic Encyclopedia of Type Strains, Phase IV (KMG-IV): sequencing the most valuable type-strain genomes for metagenomic binning, comparative biology and taxonomic classification.</title>
        <authorList>
            <person name="Goeker M."/>
        </authorList>
    </citation>
    <scope>NUCLEOTIDE SEQUENCE [LARGE SCALE GENOMIC DNA]</scope>
    <source>
        <strain evidence="3 4">DSM 13587</strain>
    </source>
</reference>
<accession>A0A4R3MZD6</accession>
<dbReference type="GO" id="GO:0003677">
    <property type="term" value="F:DNA binding"/>
    <property type="evidence" value="ECO:0007669"/>
    <property type="project" value="UniProtKB-KW"/>
</dbReference>
<dbReference type="RefSeq" id="WP_132976828.1">
    <property type="nucleotide sequence ID" value="NZ_SMAO01000004.1"/>
</dbReference>
<evidence type="ECO:0000256" key="1">
    <source>
        <dbReference type="ARBA" id="ARBA00023125"/>
    </source>
</evidence>
<dbReference type="PANTHER" id="PTHR46797:SF1">
    <property type="entry name" value="METHYLPHOSPHONATE SYNTHASE"/>
    <property type="match status" value="1"/>
</dbReference>
<evidence type="ECO:0000313" key="3">
    <source>
        <dbReference type="EMBL" id="TCT21217.1"/>
    </source>
</evidence>
<name>A0A4R3MZD6_9GAMM</name>
<dbReference type="InterPro" id="IPR050807">
    <property type="entry name" value="TransReg_Diox_bact_type"/>
</dbReference>
<feature type="domain" description="HTH cro/C1-type" evidence="2">
    <location>
        <begin position="7"/>
        <end position="61"/>
    </location>
</feature>
<dbReference type="InterPro" id="IPR010982">
    <property type="entry name" value="Lambda_DNA-bd_dom_sf"/>
</dbReference>
<dbReference type="InterPro" id="IPR001387">
    <property type="entry name" value="Cro/C1-type_HTH"/>
</dbReference>
<dbReference type="Pfam" id="PF01381">
    <property type="entry name" value="HTH_3"/>
    <property type="match status" value="1"/>
</dbReference>